<gene>
    <name evidence="6" type="ORF">E3P86_00672</name>
    <name evidence="5" type="ORF">E3P90_00491</name>
</gene>
<feature type="compositionally biased region" description="Polar residues" evidence="3">
    <location>
        <begin position="166"/>
        <end position="178"/>
    </location>
</feature>
<dbReference type="Pfam" id="PF00076">
    <property type="entry name" value="RRM_1"/>
    <property type="match status" value="2"/>
</dbReference>
<feature type="compositionally biased region" description="Basic residues" evidence="3">
    <location>
        <begin position="132"/>
        <end position="146"/>
    </location>
</feature>
<feature type="region of interest" description="Disordered" evidence="3">
    <location>
        <begin position="102"/>
        <end position="218"/>
    </location>
</feature>
<dbReference type="GO" id="GO:0003729">
    <property type="term" value="F:mRNA binding"/>
    <property type="evidence" value="ECO:0007669"/>
    <property type="project" value="TreeGrafter"/>
</dbReference>
<feature type="compositionally biased region" description="Basic and acidic residues" evidence="3">
    <location>
        <begin position="179"/>
        <end position="190"/>
    </location>
</feature>
<dbReference type="PANTHER" id="PTHR48025:SF1">
    <property type="entry name" value="RRM DOMAIN-CONTAINING PROTEIN"/>
    <property type="match status" value="1"/>
</dbReference>
<evidence type="ECO:0000313" key="8">
    <source>
        <dbReference type="Proteomes" id="UP000310689"/>
    </source>
</evidence>
<evidence type="ECO:0000259" key="4">
    <source>
        <dbReference type="PROSITE" id="PS50102"/>
    </source>
</evidence>
<comment type="caution">
    <text evidence="5">The sequence shown here is derived from an EMBL/GenBank/DDBJ whole genome shotgun (WGS) entry which is preliminary data.</text>
</comment>
<feature type="domain" description="RRM" evidence="4">
    <location>
        <begin position="29"/>
        <end position="105"/>
    </location>
</feature>
<feature type="compositionally biased region" description="Basic and acidic residues" evidence="3">
    <location>
        <begin position="103"/>
        <end position="118"/>
    </location>
</feature>
<dbReference type="SUPFAM" id="SSF54928">
    <property type="entry name" value="RNA-binding domain, RBD"/>
    <property type="match status" value="2"/>
</dbReference>
<dbReference type="Proteomes" id="UP000306954">
    <property type="component" value="Unassembled WGS sequence"/>
</dbReference>
<evidence type="ECO:0000256" key="2">
    <source>
        <dbReference type="PROSITE-ProRule" id="PRU00176"/>
    </source>
</evidence>
<accession>A0A4T0FXN7</accession>
<evidence type="ECO:0000256" key="3">
    <source>
        <dbReference type="SAM" id="MobiDB-lite"/>
    </source>
</evidence>
<organism evidence="5 7">
    <name type="scientific">Wallemia ichthyophaga</name>
    <dbReference type="NCBI Taxonomy" id="245174"/>
    <lineage>
        <taxon>Eukaryota</taxon>
        <taxon>Fungi</taxon>
        <taxon>Dikarya</taxon>
        <taxon>Basidiomycota</taxon>
        <taxon>Wallemiomycotina</taxon>
        <taxon>Wallemiomycetes</taxon>
        <taxon>Wallemiales</taxon>
        <taxon>Wallemiaceae</taxon>
        <taxon>Wallemia</taxon>
    </lineage>
</organism>
<sequence length="348" mass="38468">MSQAPPVETHAAQAVEAHQPAEAAVLPTLKVFVGNLPFSVKDDGLKDLCKEHGEITDAQIIRFGSRSKGFGFVDYATKEQAETAVKALNGQDYQGRNIVVEIARPKEPKPERSQRIDDSAAPGEEDGSDKPKSRKPRKQQKKKQQQKKAAAAAAAENNDEAGVEQVDSTPAQSDAQQPKSEEENSSEKKAGNKKRSQRKRQASRQSAKPLGEPLADSVFVDNLPFRHYQGDDQPKIPFRDQQLRELFESKGLEVDQVRVVNRSNPLTKRSRGLGFVQLKKSTDQEKAINELNGSVVGRRTITVKVAKQRLDGENKEDTNQSNENNEQKEQPPAKDASAPTTESNEKKD</sequence>
<dbReference type="PANTHER" id="PTHR48025">
    <property type="entry name" value="OS02G0815200 PROTEIN"/>
    <property type="match status" value="1"/>
</dbReference>
<feature type="domain" description="RRM" evidence="4">
    <location>
        <begin position="216"/>
        <end position="308"/>
    </location>
</feature>
<proteinExistence type="predicted"/>
<dbReference type="Proteomes" id="UP000310689">
    <property type="component" value="Unassembled WGS sequence"/>
</dbReference>
<dbReference type="SMART" id="SM00360">
    <property type="entry name" value="RRM"/>
    <property type="match status" value="2"/>
</dbReference>
<dbReference type="InterPro" id="IPR035979">
    <property type="entry name" value="RBD_domain_sf"/>
</dbReference>
<dbReference type="CDD" id="cd00590">
    <property type="entry name" value="RRM_SF"/>
    <property type="match status" value="1"/>
</dbReference>
<dbReference type="OrthoDB" id="439808at2759"/>
<dbReference type="EMBL" id="SPOF01000004">
    <property type="protein sequence ID" value="TIB16321.1"/>
    <property type="molecule type" value="Genomic_DNA"/>
</dbReference>
<feature type="compositionally biased region" description="Basic residues" evidence="3">
    <location>
        <begin position="191"/>
        <end position="202"/>
    </location>
</feature>
<name>A0A4T0FXN7_WALIC</name>
<evidence type="ECO:0000256" key="1">
    <source>
        <dbReference type="ARBA" id="ARBA00022884"/>
    </source>
</evidence>
<dbReference type="AlphaFoldDB" id="A0A4T0FXN7"/>
<dbReference type="InterPro" id="IPR000504">
    <property type="entry name" value="RRM_dom"/>
</dbReference>
<dbReference type="OMA" id="MHGKDVN"/>
<dbReference type="PROSITE" id="PS50102">
    <property type="entry name" value="RRM"/>
    <property type="match status" value="2"/>
</dbReference>
<evidence type="ECO:0000313" key="6">
    <source>
        <dbReference type="EMBL" id="TIB40404.1"/>
    </source>
</evidence>
<dbReference type="Gene3D" id="3.30.70.330">
    <property type="match status" value="2"/>
</dbReference>
<feature type="compositionally biased region" description="Basic and acidic residues" evidence="3">
    <location>
        <begin position="308"/>
        <end position="318"/>
    </location>
</feature>
<dbReference type="InterPro" id="IPR050502">
    <property type="entry name" value="Euk_RNA-bind_prot"/>
</dbReference>
<reference evidence="7 8" key="1">
    <citation type="submission" date="2019-03" db="EMBL/GenBank/DDBJ databases">
        <title>Sequencing 23 genomes of Wallemia ichthyophaga.</title>
        <authorList>
            <person name="Gostincar C."/>
        </authorList>
    </citation>
    <scope>NUCLEOTIDE SEQUENCE [LARGE SCALE GENOMIC DNA]</scope>
    <source>
        <strain evidence="6 8">EXF-6200</strain>
        <strain evidence="5 7">EXF-8621</strain>
    </source>
</reference>
<protein>
    <recommendedName>
        <fullName evidence="4">RRM domain-containing protein</fullName>
    </recommendedName>
</protein>
<keyword evidence="1 2" id="KW-0694">RNA-binding</keyword>
<evidence type="ECO:0000313" key="7">
    <source>
        <dbReference type="Proteomes" id="UP000306954"/>
    </source>
</evidence>
<evidence type="ECO:0000313" key="5">
    <source>
        <dbReference type="EMBL" id="TIB16321.1"/>
    </source>
</evidence>
<dbReference type="InterPro" id="IPR012677">
    <property type="entry name" value="Nucleotide-bd_a/b_plait_sf"/>
</dbReference>
<dbReference type="EMBL" id="SPOI01000016">
    <property type="protein sequence ID" value="TIB40404.1"/>
    <property type="molecule type" value="Genomic_DNA"/>
</dbReference>
<feature type="region of interest" description="Disordered" evidence="3">
    <location>
        <begin position="306"/>
        <end position="348"/>
    </location>
</feature>